<keyword evidence="1" id="KW-0175">Coiled coil</keyword>
<dbReference type="Gene3D" id="1.10.150.20">
    <property type="entry name" value="5' to 3' exonuclease, C-terminal subdomain"/>
    <property type="match status" value="4"/>
</dbReference>
<dbReference type="RefSeq" id="WP_013768398.1">
    <property type="nucleotide sequence ID" value="NC_015510.1"/>
</dbReference>
<dbReference type="Proteomes" id="UP000008461">
    <property type="component" value="Chromosome"/>
</dbReference>
<evidence type="ECO:0000256" key="1">
    <source>
        <dbReference type="SAM" id="Coils"/>
    </source>
</evidence>
<feature type="transmembrane region" description="Helical" evidence="2">
    <location>
        <begin position="15"/>
        <end position="36"/>
    </location>
</feature>
<organism evidence="3 4">
    <name type="scientific">Haliscomenobacter hydrossis (strain ATCC 27775 / DSM 1100 / LMG 10767 / O)</name>
    <dbReference type="NCBI Taxonomy" id="760192"/>
    <lineage>
        <taxon>Bacteria</taxon>
        <taxon>Pseudomonadati</taxon>
        <taxon>Bacteroidota</taxon>
        <taxon>Saprospiria</taxon>
        <taxon>Saprospirales</taxon>
        <taxon>Haliscomenobacteraceae</taxon>
        <taxon>Haliscomenobacter</taxon>
    </lineage>
</organism>
<keyword evidence="2" id="KW-0472">Membrane</keyword>
<keyword evidence="4" id="KW-1185">Reference proteome</keyword>
<dbReference type="AlphaFoldDB" id="F4L1H6"/>
<name>F4L1H6_HALH1</name>
<evidence type="ECO:0000313" key="4">
    <source>
        <dbReference type="Proteomes" id="UP000008461"/>
    </source>
</evidence>
<accession>F4L1H6</accession>
<dbReference type="HOGENOM" id="CLU_469108_0_0_10"/>
<evidence type="ECO:0000256" key="2">
    <source>
        <dbReference type="SAM" id="Phobius"/>
    </source>
</evidence>
<dbReference type="eggNOG" id="COG3743">
    <property type="taxonomic scope" value="Bacteria"/>
</dbReference>
<reference key="2">
    <citation type="submission" date="2011-04" db="EMBL/GenBank/DDBJ databases">
        <title>Complete sequence of chromosome of Haliscomenobacter hydrossis DSM 1100.</title>
        <authorList>
            <consortium name="US DOE Joint Genome Institute (JGI-PGF)"/>
            <person name="Lucas S."/>
            <person name="Han J."/>
            <person name="Lapidus A."/>
            <person name="Bruce D."/>
            <person name="Goodwin L."/>
            <person name="Pitluck S."/>
            <person name="Peters L."/>
            <person name="Kyrpides N."/>
            <person name="Mavromatis K."/>
            <person name="Ivanova N."/>
            <person name="Ovchinnikova G."/>
            <person name="Pagani I."/>
            <person name="Daligault H."/>
            <person name="Detter J.C."/>
            <person name="Han C."/>
            <person name="Land M."/>
            <person name="Hauser L."/>
            <person name="Markowitz V."/>
            <person name="Cheng J.-F."/>
            <person name="Hugenholtz P."/>
            <person name="Woyke T."/>
            <person name="Wu D."/>
            <person name="Verbarg S."/>
            <person name="Frueling A."/>
            <person name="Brambilla E."/>
            <person name="Klenk H.-P."/>
            <person name="Eisen J.A."/>
        </authorList>
    </citation>
    <scope>NUCLEOTIDE SEQUENCE</scope>
    <source>
        <strain>DSM 1100</strain>
    </source>
</reference>
<dbReference type="KEGG" id="hhy:Halhy_6050"/>
<dbReference type="OrthoDB" id="1493222at2"/>
<keyword evidence="2" id="KW-1133">Transmembrane helix</keyword>
<dbReference type="Pfam" id="PF14520">
    <property type="entry name" value="HHH_5"/>
    <property type="match status" value="4"/>
</dbReference>
<gene>
    <name evidence="3" type="ordered locus">Halhy_6050</name>
</gene>
<evidence type="ECO:0000313" key="3">
    <source>
        <dbReference type="EMBL" id="AEE53873.1"/>
    </source>
</evidence>
<proteinExistence type="predicted"/>
<protein>
    <recommendedName>
        <fullName evidence="5">50S ribosomal protein L21</fullName>
    </recommendedName>
</protein>
<dbReference type="STRING" id="760192.Halhy_6050"/>
<sequence length="581" mass="62341">MLTNILLLHIPVDCWLPLLLACLLPFLLGWLLGSLLRGKRSADSSTLVAGGGLAAERDQAVHHASDLEKEMFDLRYKLDECQKENDTWHKKTMHADAEVAGWKAKLEVANAKLAAMTAEAEPAASIELASAGLAAAAIVSRDSGDTGNYGALFASDNLQIVEGVGPKVEVILENAGIQTWGDLAAKTPEELRVILAAAGLGMMNPDTWSQQAQLAHEGKWDELIEYQRFLGGGREKAGDFVNEAKIEKMAAKVAELRSAGSARGGYGRIFLDNNLQLIEGIGPKVEAVLQENGIRSWDDLAGKSSDELKAILAGAGMSMMNPDSWPRQAQLAADGDWDNLAALQHTLDAGRSNVGDGDNPAKVDKLAEKLSSARLANREAGINYAAVFGSDNLQIIEGIGPKVSELLASNGISTWADLASKSPDEIQPILEAAGSAYKMMDPSSWPQQAKLAAEGQWTALIEYQKFLDAGKETTGDFESPSKAEDLALKALGFSNNPEDLKIVEGIGPKIEDLLKGAGINTWEELSNTSVARLYEILDAAGENFRLAKPATWPRQAGLAADGRWEELKDYQDFLDKGSNPA</sequence>
<reference evidence="3 4" key="1">
    <citation type="journal article" date="2011" name="Stand. Genomic Sci.">
        <title>Complete genome sequence of Haliscomenobacter hydrossis type strain (O).</title>
        <authorList>
            <consortium name="US DOE Joint Genome Institute (JGI-PGF)"/>
            <person name="Daligault H."/>
            <person name="Lapidus A."/>
            <person name="Zeytun A."/>
            <person name="Nolan M."/>
            <person name="Lucas S."/>
            <person name="Del Rio T.G."/>
            <person name="Tice H."/>
            <person name="Cheng J.F."/>
            <person name="Tapia R."/>
            <person name="Han C."/>
            <person name="Goodwin L."/>
            <person name="Pitluck S."/>
            <person name="Liolios K."/>
            <person name="Pagani I."/>
            <person name="Ivanova N."/>
            <person name="Huntemann M."/>
            <person name="Mavromatis K."/>
            <person name="Mikhailova N."/>
            <person name="Pati A."/>
            <person name="Chen A."/>
            <person name="Palaniappan K."/>
            <person name="Land M."/>
            <person name="Hauser L."/>
            <person name="Brambilla E.M."/>
            <person name="Rohde M."/>
            <person name="Verbarg S."/>
            <person name="Goker M."/>
            <person name="Bristow J."/>
            <person name="Eisen J.A."/>
            <person name="Markowitz V."/>
            <person name="Hugenholtz P."/>
            <person name="Kyrpides N.C."/>
            <person name="Klenk H.P."/>
            <person name="Woyke T."/>
        </authorList>
    </citation>
    <scope>NUCLEOTIDE SEQUENCE [LARGE SCALE GENOMIC DNA]</scope>
    <source>
        <strain evidence="4">ATCC 27775 / DSM 1100 / LMG 10767 / O</strain>
    </source>
</reference>
<keyword evidence="2" id="KW-0812">Transmembrane</keyword>
<dbReference type="EMBL" id="CP002691">
    <property type="protein sequence ID" value="AEE53873.1"/>
    <property type="molecule type" value="Genomic_DNA"/>
</dbReference>
<evidence type="ECO:0008006" key="5">
    <source>
        <dbReference type="Google" id="ProtNLM"/>
    </source>
</evidence>
<feature type="coiled-coil region" evidence="1">
    <location>
        <begin position="64"/>
        <end position="119"/>
    </location>
</feature>